<name>A0A7G1I0Y4_9BACT</name>
<dbReference type="AlphaFoldDB" id="A0A7G1I0Y4"/>
<evidence type="ECO:0008006" key="3">
    <source>
        <dbReference type="Google" id="ProtNLM"/>
    </source>
</evidence>
<dbReference type="InterPro" id="IPR005502">
    <property type="entry name" value="Ribosyl_crysJ1"/>
</dbReference>
<dbReference type="KEGG" id="copr:Cop2CBH44_26840"/>
<dbReference type="Proteomes" id="UP000594042">
    <property type="component" value="Chromosome"/>
</dbReference>
<gene>
    <name evidence="1" type="ORF">Cop2CBH44_26840</name>
</gene>
<reference evidence="2" key="1">
    <citation type="submission" date="2020-07" db="EMBL/GenBank/DDBJ databases">
        <title>Complete genome sequencing of Coprobacter sp. strain 2CBH44.</title>
        <authorList>
            <person name="Sakamoto M."/>
            <person name="Murakami T."/>
            <person name="Mori H."/>
        </authorList>
    </citation>
    <scope>NUCLEOTIDE SEQUENCE [LARGE SCALE GENOMIC DNA]</scope>
    <source>
        <strain evidence="2">2CBH44</strain>
    </source>
</reference>
<proteinExistence type="predicted"/>
<evidence type="ECO:0000313" key="2">
    <source>
        <dbReference type="Proteomes" id="UP000594042"/>
    </source>
</evidence>
<dbReference type="Pfam" id="PF03747">
    <property type="entry name" value="ADP_ribosyl_GH"/>
    <property type="match status" value="1"/>
</dbReference>
<dbReference type="InterPro" id="IPR036705">
    <property type="entry name" value="Ribosyl_crysJ1_sf"/>
</dbReference>
<dbReference type="Gene3D" id="1.10.4080.10">
    <property type="entry name" value="ADP-ribosylation/Crystallin J1"/>
    <property type="match status" value="1"/>
</dbReference>
<evidence type="ECO:0000313" key="1">
    <source>
        <dbReference type="EMBL" id="BCI64331.1"/>
    </source>
</evidence>
<sequence>MINKIIMRRFFVFVLLLVSIVVSSFAGVAYKDGKQIKISKEKIRDKIKGGWAGKVIGCTYGFPTEFRYCGTMLQDYIPIRWEKDDISRCFKKTPHAFDDVYMNLTFLEVFTRLGLEAPVDSFALSFANAKYGLCHANQAARYNILKGIMPPMSGYWKNNPHADDIDYQIEADYAGLMTPGMINSCAIVSDSIGHIMNYGDGWYGGVYVGAMYSLAFVYDDVEYIVKEALKVIPLQSKFYKCMDAVIKCYEKDPNDWKQAWYVVERNFSTDLGCPDGVFKPYNIDATVNSAYVIIGLLYGNGDYGKTIDISTRCGQDSDCNPSTSAGILGTIIGYDKIPEYWKGDIESVSDINFIFTSTSLNKACDITYDLALKMIERGGGSIGEKDAVVIYQVPKPVGFEECFEGIRPTSIVSINKTISQIEQPICFEGTGAIFRGRISGKDHDYVAEVECYIDGKLVEKALLPDLYTTRRPELFWFFDLKPGKHTATFKWLNPQNGMSVNFTELVIYDSLGVK</sequence>
<dbReference type="SUPFAM" id="SSF101478">
    <property type="entry name" value="ADP-ribosylglycohydrolase"/>
    <property type="match status" value="1"/>
</dbReference>
<accession>A0A7G1I0Y4</accession>
<dbReference type="EMBL" id="AP023322">
    <property type="protein sequence ID" value="BCI64331.1"/>
    <property type="molecule type" value="Genomic_DNA"/>
</dbReference>
<keyword evidence="2" id="KW-1185">Reference proteome</keyword>
<protein>
    <recommendedName>
        <fullName evidence="3">ADP-ribosylglycohydrolase family protein</fullName>
    </recommendedName>
</protein>
<organism evidence="1 2">
    <name type="scientific">Coprobacter secundus subsp. similis</name>
    <dbReference type="NCBI Taxonomy" id="2751153"/>
    <lineage>
        <taxon>Bacteria</taxon>
        <taxon>Pseudomonadati</taxon>
        <taxon>Bacteroidota</taxon>
        <taxon>Bacteroidia</taxon>
        <taxon>Bacteroidales</taxon>
        <taxon>Barnesiellaceae</taxon>
        <taxon>Coprobacter</taxon>
    </lineage>
</organism>